<dbReference type="RefSeq" id="WP_183723768.1">
    <property type="nucleotide sequence ID" value="NZ_JACHBW010000005.1"/>
</dbReference>
<gene>
    <name evidence="1" type="ORF">F4827_002300</name>
</gene>
<dbReference type="AlphaFoldDB" id="A0A7W9TW13"/>
<keyword evidence="2" id="KW-1185">Reference proteome</keyword>
<dbReference type="EMBL" id="JACHBW010000005">
    <property type="protein sequence ID" value="MBB6102451.1"/>
    <property type="molecule type" value="Genomic_DNA"/>
</dbReference>
<reference evidence="1 2" key="1">
    <citation type="submission" date="2020-08" db="EMBL/GenBank/DDBJ databases">
        <title>Above-ground endophytic microbial communities from plants in different locations in the United States.</title>
        <authorList>
            <person name="Frank C."/>
        </authorList>
    </citation>
    <scope>NUCLEOTIDE SEQUENCE [LARGE SCALE GENOMIC DNA]</scope>
    <source>
        <strain evidence="1 2">WP4_2_2</strain>
    </source>
</reference>
<sequence>MSDSPVVPINGALSAMLSGVALKRAGTPEEIAEVQRLEHGEVVDPASDDFRVHRMFEAPAGRYEWLNGILAVGLCHRFAYSPAYSVFKVL</sequence>
<proteinExistence type="predicted"/>
<protein>
    <submittedName>
        <fullName evidence="1">Uncharacterized protein</fullName>
    </submittedName>
</protein>
<name>A0A7W9TW13_9BURK</name>
<dbReference type="Gene3D" id="2.40.160.20">
    <property type="match status" value="1"/>
</dbReference>
<evidence type="ECO:0000313" key="2">
    <source>
        <dbReference type="Proteomes" id="UP000571554"/>
    </source>
</evidence>
<dbReference type="Pfam" id="PF11578">
    <property type="entry name" value="DUF3237"/>
    <property type="match status" value="1"/>
</dbReference>
<evidence type="ECO:0000313" key="1">
    <source>
        <dbReference type="EMBL" id="MBB6102451.1"/>
    </source>
</evidence>
<accession>A0A7W9TW13</accession>
<organism evidence="1 2">
    <name type="scientific">Paraburkholderia bannensis</name>
    <dbReference type="NCBI Taxonomy" id="765414"/>
    <lineage>
        <taxon>Bacteria</taxon>
        <taxon>Pseudomonadati</taxon>
        <taxon>Pseudomonadota</taxon>
        <taxon>Betaproteobacteria</taxon>
        <taxon>Burkholderiales</taxon>
        <taxon>Burkholderiaceae</taxon>
        <taxon>Paraburkholderia</taxon>
    </lineage>
</organism>
<dbReference type="Proteomes" id="UP000571554">
    <property type="component" value="Unassembled WGS sequence"/>
</dbReference>
<comment type="caution">
    <text evidence="1">The sequence shown here is derived from an EMBL/GenBank/DDBJ whole genome shotgun (WGS) entry which is preliminary data.</text>
</comment>